<reference evidence="2" key="1">
    <citation type="submission" date="2023-10" db="EMBL/GenBank/DDBJ databases">
        <authorList>
            <person name="Chen Y."/>
            <person name="Shah S."/>
            <person name="Dougan E. K."/>
            <person name="Thang M."/>
            <person name="Chan C."/>
        </authorList>
    </citation>
    <scope>NUCLEOTIDE SEQUENCE [LARGE SCALE GENOMIC DNA]</scope>
</reference>
<feature type="transmembrane region" description="Helical" evidence="1">
    <location>
        <begin position="156"/>
        <end position="178"/>
    </location>
</feature>
<gene>
    <name evidence="2" type="ORF">PCOR1329_LOCUS19217</name>
</gene>
<proteinExistence type="predicted"/>
<keyword evidence="1" id="KW-0812">Transmembrane</keyword>
<dbReference type="EMBL" id="CAUYUJ010006114">
    <property type="protein sequence ID" value="CAK0816172.1"/>
    <property type="molecule type" value="Genomic_DNA"/>
</dbReference>
<keyword evidence="3" id="KW-1185">Reference proteome</keyword>
<evidence type="ECO:0000313" key="2">
    <source>
        <dbReference type="EMBL" id="CAK0816172.1"/>
    </source>
</evidence>
<evidence type="ECO:0000256" key="1">
    <source>
        <dbReference type="SAM" id="Phobius"/>
    </source>
</evidence>
<name>A0ABN9RD05_9DINO</name>
<feature type="transmembrane region" description="Helical" evidence="1">
    <location>
        <begin position="27"/>
        <end position="44"/>
    </location>
</feature>
<comment type="caution">
    <text evidence="2">The sequence shown here is derived from an EMBL/GenBank/DDBJ whole genome shotgun (WGS) entry which is preliminary data.</text>
</comment>
<evidence type="ECO:0000313" key="3">
    <source>
        <dbReference type="Proteomes" id="UP001189429"/>
    </source>
</evidence>
<evidence type="ECO:0008006" key="4">
    <source>
        <dbReference type="Google" id="ProtNLM"/>
    </source>
</evidence>
<accession>A0ABN9RD05</accession>
<sequence length="204" mass="21845">MHALFLSMRVACMMSRALPPGALNTWGNIVGVVSSWIAMGLAYTKQLSSIRHHVDIAVLTALAFCAAQATELVVNGSLLVHPALIGSMTSDDLEVLAFLQGVLAVIRYGRKDHLSQPVDPQECNVNALAFGILVVGFYVVEDVATAYLAIAHHEPHFASVAHLLHFVILADFGFYVIASAFCPENKGRITVLGNFGGSLLSETV</sequence>
<organism evidence="2 3">
    <name type="scientific">Prorocentrum cordatum</name>
    <dbReference type="NCBI Taxonomy" id="2364126"/>
    <lineage>
        <taxon>Eukaryota</taxon>
        <taxon>Sar</taxon>
        <taxon>Alveolata</taxon>
        <taxon>Dinophyceae</taxon>
        <taxon>Prorocentrales</taxon>
        <taxon>Prorocentraceae</taxon>
        <taxon>Prorocentrum</taxon>
    </lineage>
</organism>
<keyword evidence="1" id="KW-1133">Transmembrane helix</keyword>
<protein>
    <recommendedName>
        <fullName evidence="4">Transmembrane protein 107</fullName>
    </recommendedName>
</protein>
<dbReference type="Proteomes" id="UP001189429">
    <property type="component" value="Unassembled WGS sequence"/>
</dbReference>
<feature type="transmembrane region" description="Helical" evidence="1">
    <location>
        <begin position="56"/>
        <end position="78"/>
    </location>
</feature>
<keyword evidence="1" id="KW-0472">Membrane</keyword>
<feature type="transmembrane region" description="Helical" evidence="1">
    <location>
        <begin position="127"/>
        <end position="150"/>
    </location>
</feature>